<keyword evidence="2 4" id="KW-0378">Hydrolase</keyword>
<dbReference type="InterPro" id="IPR000073">
    <property type="entry name" value="AB_hydrolase_1"/>
</dbReference>
<evidence type="ECO:0000256" key="1">
    <source>
        <dbReference type="ARBA" id="ARBA00010088"/>
    </source>
</evidence>
<proteinExistence type="inferred from homology"/>
<protein>
    <submittedName>
        <fullName evidence="4">Alpha/beta hydrolase</fullName>
    </submittedName>
</protein>
<evidence type="ECO:0000256" key="2">
    <source>
        <dbReference type="ARBA" id="ARBA00022801"/>
    </source>
</evidence>
<evidence type="ECO:0000259" key="3">
    <source>
        <dbReference type="Pfam" id="PF12697"/>
    </source>
</evidence>
<name>A0A2M9YNM8_9LEPT</name>
<evidence type="ECO:0000313" key="5">
    <source>
        <dbReference type="EMBL" id="PJZ62062.1"/>
    </source>
</evidence>
<dbReference type="PRINTS" id="PR00793">
    <property type="entry name" value="PROAMNOPTASE"/>
</dbReference>
<dbReference type="Proteomes" id="UP000232149">
    <property type="component" value="Unassembled WGS sequence"/>
</dbReference>
<dbReference type="EMBL" id="NPDU01000021">
    <property type="protein sequence ID" value="PJZ62062.1"/>
    <property type="molecule type" value="Genomic_DNA"/>
</dbReference>
<dbReference type="InterPro" id="IPR029058">
    <property type="entry name" value="AB_hydrolase_fold"/>
</dbReference>
<dbReference type="GO" id="GO:0008233">
    <property type="term" value="F:peptidase activity"/>
    <property type="evidence" value="ECO:0007669"/>
    <property type="project" value="InterPro"/>
</dbReference>
<evidence type="ECO:0000313" key="4">
    <source>
        <dbReference type="EMBL" id="PJZ53148.1"/>
    </source>
</evidence>
<dbReference type="Pfam" id="PF12697">
    <property type="entry name" value="Abhydrolase_6"/>
    <property type="match status" value="1"/>
</dbReference>
<feature type="domain" description="AB hydrolase-1" evidence="3">
    <location>
        <begin position="73"/>
        <end position="247"/>
    </location>
</feature>
<dbReference type="EMBL" id="NPDV01000009">
    <property type="protein sequence ID" value="PJZ53148.1"/>
    <property type="molecule type" value="Genomic_DNA"/>
</dbReference>
<reference evidence="6 7" key="1">
    <citation type="submission" date="2017-07" db="EMBL/GenBank/DDBJ databases">
        <title>Leptospira spp. isolated from tropical soils.</title>
        <authorList>
            <person name="Thibeaux R."/>
            <person name="Iraola G."/>
            <person name="Ferres I."/>
            <person name="Bierque E."/>
            <person name="Girault D."/>
            <person name="Soupe-Gilbert M.-E."/>
            <person name="Picardeau M."/>
            <person name="Goarant C."/>
        </authorList>
    </citation>
    <scope>NUCLEOTIDE SEQUENCE [LARGE SCALE GENOMIC DNA]</scope>
    <source>
        <strain evidence="4 7">FH2-B-C1</strain>
        <strain evidence="5 6">FH2-B-D1</strain>
    </source>
</reference>
<dbReference type="RefSeq" id="WP_100785998.1">
    <property type="nucleotide sequence ID" value="NZ_NPDU01000021.1"/>
</dbReference>
<dbReference type="InterPro" id="IPR002410">
    <property type="entry name" value="Peptidase_S33"/>
</dbReference>
<evidence type="ECO:0000313" key="7">
    <source>
        <dbReference type="Proteomes" id="UP000232188"/>
    </source>
</evidence>
<dbReference type="SUPFAM" id="SSF53474">
    <property type="entry name" value="alpha/beta-Hydrolases"/>
    <property type="match status" value="1"/>
</dbReference>
<comment type="caution">
    <text evidence="4">The sequence shown here is derived from an EMBL/GenBank/DDBJ whole genome shotgun (WGS) entry which is preliminary data.</text>
</comment>
<accession>A0A2M9YNM8</accession>
<comment type="similarity">
    <text evidence="1">Belongs to the peptidase S33 family.</text>
</comment>
<organism evidence="4 7">
    <name type="scientific">Leptospira adleri</name>
    <dbReference type="NCBI Taxonomy" id="2023186"/>
    <lineage>
        <taxon>Bacteria</taxon>
        <taxon>Pseudomonadati</taxon>
        <taxon>Spirochaetota</taxon>
        <taxon>Spirochaetia</taxon>
        <taxon>Leptospirales</taxon>
        <taxon>Leptospiraceae</taxon>
        <taxon>Leptospira</taxon>
    </lineage>
</organism>
<evidence type="ECO:0000313" key="6">
    <source>
        <dbReference type="Proteomes" id="UP000232149"/>
    </source>
</evidence>
<gene>
    <name evidence="5" type="ORF">CH376_09735</name>
    <name evidence="4" type="ORF">CH380_12110</name>
</gene>
<dbReference type="Proteomes" id="UP000232188">
    <property type="component" value="Unassembled WGS sequence"/>
</dbReference>
<dbReference type="GO" id="GO:0006508">
    <property type="term" value="P:proteolysis"/>
    <property type="evidence" value="ECO:0007669"/>
    <property type="project" value="InterPro"/>
</dbReference>
<dbReference type="PANTHER" id="PTHR43689:SF8">
    <property type="entry name" value="ALPHA_BETA-HYDROLASES SUPERFAMILY PROTEIN"/>
    <property type="match status" value="1"/>
</dbReference>
<dbReference type="Gene3D" id="3.40.50.1820">
    <property type="entry name" value="alpha/beta hydrolase"/>
    <property type="match status" value="1"/>
</dbReference>
<dbReference type="PRINTS" id="PR00111">
    <property type="entry name" value="ABHYDROLASE"/>
</dbReference>
<dbReference type="PANTHER" id="PTHR43689">
    <property type="entry name" value="HYDROLASE"/>
    <property type="match status" value="1"/>
</dbReference>
<sequence>MSLNLFRIITAAASTVCLLSFCRIPEDLQKKPEESLRQLEEEGASPREVRFLSEGLVVYGVTSGCESKNENIIIFIHGSPGGWQNYAWYLGDKILTSSFCILSVDRPGFGKSNNKISLPDVEKQSSILAKTILEFRKSISKEEKGKTILVGHSYGGPIAARIASFPKSRIDGLLLLAAPLSGEAEEVQWYNRIADWNWLKALLPTELNHSNSEMLPLKEQLFALEPYWKNIRCKTVLIHGKKDSLVPYQNLEYFQTQLSNTVLKTIPLEDENHFIPWTQKELIQKTILEFIRTCPKTGTGSCSPIFPTK</sequence>
<dbReference type="AlphaFoldDB" id="A0A2M9YNM8"/>
<keyword evidence="6" id="KW-1185">Reference proteome</keyword>